<evidence type="ECO:0000313" key="2">
    <source>
        <dbReference type="EMBL" id="KAJ1375085.1"/>
    </source>
</evidence>
<evidence type="ECO:0000256" key="1">
    <source>
        <dbReference type="SAM" id="Phobius"/>
    </source>
</evidence>
<proteinExistence type="predicted"/>
<dbReference type="EMBL" id="JAHQIW010007505">
    <property type="protein sequence ID" value="KAJ1375085.1"/>
    <property type="molecule type" value="Genomic_DNA"/>
</dbReference>
<name>A0AAD5REQ0_PARTN</name>
<reference evidence="2" key="1">
    <citation type="submission" date="2021-06" db="EMBL/GenBank/DDBJ databases">
        <title>Parelaphostrongylus tenuis whole genome reference sequence.</title>
        <authorList>
            <person name="Garwood T.J."/>
            <person name="Larsen P.A."/>
            <person name="Fountain-Jones N.M."/>
            <person name="Garbe J.R."/>
            <person name="Macchietto M.G."/>
            <person name="Kania S.A."/>
            <person name="Gerhold R.W."/>
            <person name="Richards J.E."/>
            <person name="Wolf T.M."/>
        </authorList>
    </citation>
    <scope>NUCLEOTIDE SEQUENCE</scope>
    <source>
        <strain evidence="2">MNPRO001-30</strain>
        <tissue evidence="2">Meninges</tissue>
    </source>
</reference>
<protein>
    <submittedName>
        <fullName evidence="2">Uncharacterized protein</fullName>
    </submittedName>
</protein>
<comment type="caution">
    <text evidence="2">The sequence shown here is derived from an EMBL/GenBank/DDBJ whole genome shotgun (WGS) entry which is preliminary data.</text>
</comment>
<evidence type="ECO:0000313" key="3">
    <source>
        <dbReference type="Proteomes" id="UP001196413"/>
    </source>
</evidence>
<gene>
    <name evidence="2" type="ORF">KIN20_038323</name>
</gene>
<keyword evidence="3" id="KW-1185">Reference proteome</keyword>
<keyword evidence="1" id="KW-0472">Membrane</keyword>
<keyword evidence="1" id="KW-1133">Transmembrane helix</keyword>
<dbReference type="AlphaFoldDB" id="A0AAD5REQ0"/>
<organism evidence="2 3">
    <name type="scientific">Parelaphostrongylus tenuis</name>
    <name type="common">Meningeal worm</name>
    <dbReference type="NCBI Taxonomy" id="148309"/>
    <lineage>
        <taxon>Eukaryota</taxon>
        <taxon>Metazoa</taxon>
        <taxon>Ecdysozoa</taxon>
        <taxon>Nematoda</taxon>
        <taxon>Chromadorea</taxon>
        <taxon>Rhabditida</taxon>
        <taxon>Rhabditina</taxon>
        <taxon>Rhabditomorpha</taxon>
        <taxon>Strongyloidea</taxon>
        <taxon>Metastrongylidae</taxon>
        <taxon>Parelaphostrongylus</taxon>
    </lineage>
</organism>
<feature type="transmembrane region" description="Helical" evidence="1">
    <location>
        <begin position="51"/>
        <end position="73"/>
    </location>
</feature>
<dbReference type="Proteomes" id="UP001196413">
    <property type="component" value="Unassembled WGS sequence"/>
</dbReference>
<accession>A0AAD5REQ0</accession>
<sequence length="163" mass="18369">MENDDGPNLLALSQPAAHRASLFNHRTRKARIRMSEKISKCIIEARCTDNILFAGAAAVGAVVLVLQSLPIFMNNWVFLTEPRPINKTNENGEQITNLCFIVLLRSKLSISNGYHLQESTFHYNVGYFQVCRMHKNNQTGVLYSEYEVSRTSSLQSTNCTIAM</sequence>
<keyword evidence="1" id="KW-0812">Transmembrane</keyword>